<evidence type="ECO:0000313" key="2">
    <source>
        <dbReference type="EMBL" id="SFL92398.1"/>
    </source>
</evidence>
<dbReference type="AlphaFoldDB" id="A0A1I4LMS9"/>
<evidence type="ECO:0000256" key="1">
    <source>
        <dbReference type="SAM" id="Phobius"/>
    </source>
</evidence>
<feature type="transmembrane region" description="Helical" evidence="1">
    <location>
        <begin position="107"/>
        <end position="124"/>
    </location>
</feature>
<dbReference type="EMBL" id="FOTR01000005">
    <property type="protein sequence ID" value="SFL92398.1"/>
    <property type="molecule type" value="Genomic_DNA"/>
</dbReference>
<gene>
    <name evidence="2" type="ORF">SAMN04487943_105113</name>
</gene>
<keyword evidence="1" id="KW-1133">Transmembrane helix</keyword>
<keyword evidence="1" id="KW-0812">Transmembrane</keyword>
<accession>A0A1I4LMS9</accession>
<evidence type="ECO:0000313" key="3">
    <source>
        <dbReference type="Proteomes" id="UP000198565"/>
    </source>
</evidence>
<feature type="transmembrane region" description="Helical" evidence="1">
    <location>
        <begin position="47"/>
        <end position="66"/>
    </location>
</feature>
<feature type="transmembrane region" description="Helical" evidence="1">
    <location>
        <begin position="153"/>
        <end position="172"/>
    </location>
</feature>
<keyword evidence="1" id="KW-0472">Membrane</keyword>
<organism evidence="2 3">
    <name type="scientific">Gracilibacillus orientalis</name>
    <dbReference type="NCBI Taxonomy" id="334253"/>
    <lineage>
        <taxon>Bacteria</taxon>
        <taxon>Bacillati</taxon>
        <taxon>Bacillota</taxon>
        <taxon>Bacilli</taxon>
        <taxon>Bacillales</taxon>
        <taxon>Bacillaceae</taxon>
        <taxon>Gracilibacillus</taxon>
    </lineage>
</organism>
<keyword evidence="3" id="KW-1185">Reference proteome</keyword>
<dbReference type="OrthoDB" id="3242785at2"/>
<feature type="transmembrane region" description="Helical" evidence="1">
    <location>
        <begin position="130"/>
        <end position="146"/>
    </location>
</feature>
<feature type="transmembrane region" description="Helical" evidence="1">
    <location>
        <begin position="17"/>
        <end position="35"/>
    </location>
</feature>
<dbReference type="InterPro" id="IPR053824">
    <property type="entry name" value="DUF7010"/>
</dbReference>
<name>A0A1I4LMS9_9BACI</name>
<sequence>MNMLELKRDASVKGKNGIAFIMAATIIWLAITVVYSQTIPLQTKNIILLFLTAFLFPLALAVSAMVKADWKLADNPLGMLGLFLNLAQFMYFPIIFWAFIQSPKEMIIFFAVVTGAHFFPYGWFYEAKPYYIFAPIISVSIMLAGWRMEESQLWIIPLMMMIFLTILSLFLYGDYKSKVKGN</sequence>
<dbReference type="STRING" id="334253.SAMN04487943_105113"/>
<reference evidence="3" key="1">
    <citation type="submission" date="2016-10" db="EMBL/GenBank/DDBJ databases">
        <authorList>
            <person name="Varghese N."/>
            <person name="Submissions S."/>
        </authorList>
    </citation>
    <scope>NUCLEOTIDE SEQUENCE [LARGE SCALE GENOMIC DNA]</scope>
    <source>
        <strain evidence="3">CGMCC 1.4250</strain>
    </source>
</reference>
<dbReference type="Proteomes" id="UP000198565">
    <property type="component" value="Unassembled WGS sequence"/>
</dbReference>
<proteinExistence type="predicted"/>
<protein>
    <submittedName>
        <fullName evidence="2">Uncharacterized protein</fullName>
    </submittedName>
</protein>
<dbReference type="Pfam" id="PF22765">
    <property type="entry name" value="DUF7010"/>
    <property type="match status" value="1"/>
</dbReference>
<feature type="transmembrane region" description="Helical" evidence="1">
    <location>
        <begin position="78"/>
        <end position="100"/>
    </location>
</feature>